<dbReference type="InterPro" id="IPR001216">
    <property type="entry name" value="P-phosphate_BS"/>
</dbReference>
<evidence type="ECO:0000259" key="3">
    <source>
        <dbReference type="Pfam" id="PF00291"/>
    </source>
</evidence>
<evidence type="ECO:0000313" key="4">
    <source>
        <dbReference type="EMBL" id="SER75843.1"/>
    </source>
</evidence>
<dbReference type="GO" id="GO:0016765">
    <property type="term" value="F:transferase activity, transferring alkyl or aryl (other than methyl) groups"/>
    <property type="evidence" value="ECO:0007669"/>
    <property type="project" value="UniProtKB-ARBA"/>
</dbReference>
<comment type="cofactor">
    <cofactor evidence="1">
        <name>pyridoxal 5'-phosphate</name>
        <dbReference type="ChEBI" id="CHEBI:597326"/>
    </cofactor>
</comment>
<dbReference type="Proteomes" id="UP000199019">
    <property type="component" value="Unassembled WGS sequence"/>
</dbReference>
<dbReference type="RefSeq" id="WP_091755984.1">
    <property type="nucleotide sequence ID" value="NZ_FOHB01000001.1"/>
</dbReference>
<dbReference type="InterPro" id="IPR001926">
    <property type="entry name" value="TrpB-like_PALP"/>
</dbReference>
<dbReference type="PANTHER" id="PTHR10314">
    <property type="entry name" value="CYSTATHIONINE BETA-SYNTHASE"/>
    <property type="match status" value="1"/>
</dbReference>
<reference evidence="5" key="1">
    <citation type="submission" date="2016-10" db="EMBL/GenBank/DDBJ databases">
        <authorList>
            <person name="Varghese N."/>
            <person name="Submissions S."/>
        </authorList>
    </citation>
    <scope>NUCLEOTIDE SEQUENCE [LARGE SCALE GENOMIC DNA]</scope>
    <source>
        <strain evidence="5">CGMCC 1.6963</strain>
    </source>
</reference>
<dbReference type="CDD" id="cd01561">
    <property type="entry name" value="CBS_like"/>
    <property type="match status" value="1"/>
</dbReference>
<organism evidence="4 5">
    <name type="scientific">Pedococcus cremeus</name>
    <dbReference type="NCBI Taxonomy" id="587636"/>
    <lineage>
        <taxon>Bacteria</taxon>
        <taxon>Bacillati</taxon>
        <taxon>Actinomycetota</taxon>
        <taxon>Actinomycetes</taxon>
        <taxon>Micrococcales</taxon>
        <taxon>Intrasporangiaceae</taxon>
        <taxon>Pedococcus</taxon>
    </lineage>
</organism>
<proteinExistence type="predicted"/>
<dbReference type="InterPro" id="IPR036052">
    <property type="entry name" value="TrpB-like_PALP_sf"/>
</dbReference>
<dbReference type="Gene3D" id="3.40.50.1100">
    <property type="match status" value="2"/>
</dbReference>
<keyword evidence="2" id="KW-0663">Pyridoxal phosphate</keyword>
<keyword evidence="5" id="KW-1185">Reference proteome</keyword>
<sequence>MATIIDAIGNTPLVRLGRCGPSNGAEVWVKLEYYNPTGSMKDRMALAMVEGAERDGLIEPGDTVVEYTGGSTGPSLALVCRAKGYRARIVMADCFTEERFQLLRALGAAVDVVASVEGRPRVTPQDIRSMMARAAELASQPGHYATDQFNNPYVIPGHRDFLGREIWEQTGGRVTAYTQGVGTGGSVLGVAEALRPHGVVIQALEPAGSAALSGGPSGSFVMQGWAGFVVPQWDATKVDHVDAITDSEATEMMLRLAAEEGIFAGISTGANVVGALRLAERLGPDAVIVTLAVDTAFKYLSVDPLARLREGA</sequence>
<dbReference type="PROSITE" id="PS00901">
    <property type="entry name" value="CYS_SYNTHASE"/>
    <property type="match status" value="1"/>
</dbReference>
<accession>A0A1H9RUP8</accession>
<evidence type="ECO:0000256" key="1">
    <source>
        <dbReference type="ARBA" id="ARBA00001933"/>
    </source>
</evidence>
<dbReference type="SUPFAM" id="SSF53686">
    <property type="entry name" value="Tryptophan synthase beta subunit-like PLP-dependent enzymes"/>
    <property type="match status" value="1"/>
</dbReference>
<name>A0A1H9RUP8_9MICO</name>
<dbReference type="EMBL" id="FOHB01000001">
    <property type="protein sequence ID" value="SER75843.1"/>
    <property type="molecule type" value="Genomic_DNA"/>
</dbReference>
<dbReference type="STRING" id="587636.SAMN05216199_1108"/>
<dbReference type="GO" id="GO:0006535">
    <property type="term" value="P:cysteine biosynthetic process from serine"/>
    <property type="evidence" value="ECO:0007669"/>
    <property type="project" value="InterPro"/>
</dbReference>
<feature type="domain" description="Tryptophan synthase beta chain-like PALP" evidence="3">
    <location>
        <begin position="6"/>
        <end position="291"/>
    </location>
</feature>
<dbReference type="InterPro" id="IPR050214">
    <property type="entry name" value="Cys_Synth/Cystath_Beta-Synth"/>
</dbReference>
<protein>
    <submittedName>
        <fullName evidence="4">Cysteine synthase A</fullName>
    </submittedName>
</protein>
<dbReference type="AlphaFoldDB" id="A0A1H9RUP8"/>
<dbReference type="OrthoDB" id="9805733at2"/>
<evidence type="ECO:0000256" key="2">
    <source>
        <dbReference type="ARBA" id="ARBA00022898"/>
    </source>
</evidence>
<gene>
    <name evidence="4" type="ORF">SAMN05216199_1108</name>
</gene>
<dbReference type="Pfam" id="PF00291">
    <property type="entry name" value="PALP"/>
    <property type="match status" value="1"/>
</dbReference>
<evidence type="ECO:0000313" key="5">
    <source>
        <dbReference type="Proteomes" id="UP000199019"/>
    </source>
</evidence>